<feature type="domain" description="ASCH" evidence="1">
    <location>
        <begin position="5"/>
        <end position="99"/>
    </location>
</feature>
<reference evidence="2" key="1">
    <citation type="journal article" date="2021" name="Proc. Natl. Acad. Sci. U.S.A.">
        <title>A Catalog of Tens of Thousands of Viruses from Human Metagenomes Reveals Hidden Associations with Chronic Diseases.</title>
        <authorList>
            <person name="Tisza M.J."/>
            <person name="Buck C.B."/>
        </authorList>
    </citation>
    <scope>NUCLEOTIDE SEQUENCE</scope>
    <source>
        <strain evidence="2">CtFH16</strain>
    </source>
</reference>
<proteinExistence type="predicted"/>
<dbReference type="Gene3D" id="2.30.130.30">
    <property type="entry name" value="Hypothetical protein"/>
    <property type="match status" value="1"/>
</dbReference>
<dbReference type="Pfam" id="PF04266">
    <property type="entry name" value="ASCH"/>
    <property type="match status" value="1"/>
</dbReference>
<dbReference type="InterPro" id="IPR015947">
    <property type="entry name" value="PUA-like_sf"/>
</dbReference>
<evidence type="ECO:0000313" key="2">
    <source>
        <dbReference type="EMBL" id="DAF64544.1"/>
    </source>
</evidence>
<sequence length="125" mass="14581">MKVLLSIKPEFAFAIINGSKKFEYRKNIFKNQDISSVVIYATKPCGKILGEFYIDHILKATPEQLWRQTEKGAGIEHQYFSEYFKDKNYGFAIKIKRVIEYQTPIDLNDFAPTIKTPPQSFCYIN</sequence>
<organism evidence="2">
    <name type="scientific">Siphoviridae sp. ctFH16</name>
    <dbReference type="NCBI Taxonomy" id="2827817"/>
    <lineage>
        <taxon>Viruses</taxon>
        <taxon>Duplodnaviria</taxon>
        <taxon>Heunggongvirae</taxon>
        <taxon>Uroviricota</taxon>
        <taxon>Caudoviricetes</taxon>
    </lineage>
</organism>
<dbReference type="InterPro" id="IPR007374">
    <property type="entry name" value="ASCH_domain"/>
</dbReference>
<accession>A0A8S5TN37</accession>
<dbReference type="SMART" id="SM01022">
    <property type="entry name" value="ASCH"/>
    <property type="match status" value="1"/>
</dbReference>
<dbReference type="SUPFAM" id="SSF88697">
    <property type="entry name" value="PUA domain-like"/>
    <property type="match status" value="1"/>
</dbReference>
<name>A0A8S5TN37_9CAUD</name>
<evidence type="ECO:0000259" key="1">
    <source>
        <dbReference type="SMART" id="SM01022"/>
    </source>
</evidence>
<protein>
    <recommendedName>
        <fullName evidence="1">ASCH domain-containing protein</fullName>
    </recommendedName>
</protein>
<dbReference type="EMBL" id="BK032863">
    <property type="protein sequence ID" value="DAF64544.1"/>
    <property type="molecule type" value="Genomic_DNA"/>
</dbReference>